<reference evidence="1" key="1">
    <citation type="submission" date="2022-04" db="EMBL/GenBank/DDBJ databases">
        <title>Tomato heritable bacteria conferring resistance against bacterial wilt.</title>
        <authorList>
            <person name="Yin J."/>
        </authorList>
    </citation>
    <scope>NUCLEOTIDE SEQUENCE</scope>
    <source>
        <strain evidence="1">Cra20</strain>
    </source>
</reference>
<comment type="caution">
    <text evidence="1">The sequence shown here is derived from an EMBL/GenBank/DDBJ whole genome shotgun (WGS) entry which is preliminary data.</text>
</comment>
<sequence length="64" mass="6973">MSPRDGAGKEPVPARYDAGAEMALHGITRVPVDVFHYREYRYARLSDAVDQARRDANAAAADPG</sequence>
<proteinExistence type="predicted"/>
<protein>
    <submittedName>
        <fullName evidence="1">Uncharacterized protein</fullName>
    </submittedName>
</protein>
<accession>A0ABU3N4G5</accession>
<evidence type="ECO:0000313" key="1">
    <source>
        <dbReference type="EMBL" id="MDT8759432.1"/>
    </source>
</evidence>
<name>A0ABU3N4G5_9SPHN</name>
<organism evidence="1">
    <name type="scientific">Sphingomonas psychrotolerans</name>
    <dbReference type="NCBI Taxonomy" id="1327635"/>
    <lineage>
        <taxon>Bacteria</taxon>
        <taxon>Pseudomonadati</taxon>
        <taxon>Pseudomonadota</taxon>
        <taxon>Alphaproteobacteria</taxon>
        <taxon>Sphingomonadales</taxon>
        <taxon>Sphingomonadaceae</taxon>
        <taxon>Sphingomonas</taxon>
    </lineage>
</organism>
<dbReference type="EMBL" id="JALMLT010000003">
    <property type="protein sequence ID" value="MDT8759432.1"/>
    <property type="molecule type" value="Genomic_DNA"/>
</dbReference>
<gene>
    <name evidence="1" type="ORF">MZO42_12065</name>
</gene>